<feature type="non-terminal residue" evidence="8">
    <location>
        <position position="98"/>
    </location>
</feature>
<dbReference type="SMART" id="SM00401">
    <property type="entry name" value="ZnF_GATA"/>
    <property type="match status" value="2"/>
</dbReference>
<dbReference type="GO" id="GO:0000981">
    <property type="term" value="F:DNA-binding transcription factor activity, RNA polymerase II-specific"/>
    <property type="evidence" value="ECO:0007669"/>
    <property type="project" value="TreeGrafter"/>
</dbReference>
<dbReference type="PRINTS" id="PR00619">
    <property type="entry name" value="GATAZNFINGER"/>
</dbReference>
<dbReference type="InterPro" id="IPR013088">
    <property type="entry name" value="Znf_NHR/GATA"/>
</dbReference>
<dbReference type="OrthoDB" id="515401at2759"/>
<feature type="domain" description="GATA-type" evidence="7">
    <location>
        <begin position="1"/>
        <end position="45"/>
    </location>
</feature>
<evidence type="ECO:0000259" key="7">
    <source>
        <dbReference type="PROSITE" id="PS50114"/>
    </source>
</evidence>
<keyword evidence="5" id="KW-0539">Nucleus</keyword>
<evidence type="ECO:0000256" key="3">
    <source>
        <dbReference type="ARBA" id="ARBA00022771"/>
    </source>
</evidence>
<dbReference type="PROSITE" id="PS00344">
    <property type="entry name" value="GATA_ZN_FINGER_1"/>
    <property type="match status" value="1"/>
</dbReference>
<dbReference type="RefSeq" id="XP_019036563.1">
    <property type="nucleotide sequence ID" value="XM_019182594.1"/>
</dbReference>
<evidence type="ECO:0000256" key="2">
    <source>
        <dbReference type="ARBA" id="ARBA00022723"/>
    </source>
</evidence>
<dbReference type="GO" id="GO:0008270">
    <property type="term" value="F:zinc ion binding"/>
    <property type="evidence" value="ECO:0007669"/>
    <property type="project" value="UniProtKB-KW"/>
</dbReference>
<feature type="domain" description="GATA-type" evidence="7">
    <location>
        <begin position="62"/>
        <end position="98"/>
    </location>
</feature>
<dbReference type="GO" id="GO:0045944">
    <property type="term" value="P:positive regulation of transcription by RNA polymerase II"/>
    <property type="evidence" value="ECO:0007669"/>
    <property type="project" value="TreeGrafter"/>
</dbReference>
<protein>
    <recommendedName>
        <fullName evidence="7">GATA-type domain-containing protein</fullName>
    </recommendedName>
</protein>
<organism evidence="8 9">
    <name type="scientific">Wickerhamomyces anomalus (strain ATCC 58044 / CBS 1984 / NCYC 433 / NRRL Y-366-8)</name>
    <name type="common">Yeast</name>
    <name type="synonym">Hansenula anomala</name>
    <dbReference type="NCBI Taxonomy" id="683960"/>
    <lineage>
        <taxon>Eukaryota</taxon>
        <taxon>Fungi</taxon>
        <taxon>Dikarya</taxon>
        <taxon>Ascomycota</taxon>
        <taxon>Saccharomycotina</taxon>
        <taxon>Saccharomycetes</taxon>
        <taxon>Phaffomycetales</taxon>
        <taxon>Wickerhamomycetaceae</taxon>
        <taxon>Wickerhamomyces</taxon>
    </lineage>
</organism>
<evidence type="ECO:0000256" key="6">
    <source>
        <dbReference type="PROSITE-ProRule" id="PRU00094"/>
    </source>
</evidence>
<dbReference type="STRING" id="683960.A0A1E3NW48"/>
<evidence type="ECO:0000256" key="4">
    <source>
        <dbReference type="ARBA" id="ARBA00022833"/>
    </source>
</evidence>
<evidence type="ECO:0000313" key="8">
    <source>
        <dbReference type="EMBL" id="ODQ57356.1"/>
    </source>
</evidence>
<dbReference type="PANTHER" id="PTHR10071">
    <property type="entry name" value="TRANSCRIPTION FACTOR GATA FAMILY MEMBER"/>
    <property type="match status" value="1"/>
</dbReference>
<keyword evidence="2" id="KW-0479">Metal-binding</keyword>
<accession>A0A1E3NW48</accession>
<dbReference type="Proteomes" id="UP000094112">
    <property type="component" value="Unassembled WGS sequence"/>
</dbReference>
<dbReference type="AlphaFoldDB" id="A0A1E3NW48"/>
<evidence type="ECO:0000256" key="1">
    <source>
        <dbReference type="ARBA" id="ARBA00004123"/>
    </source>
</evidence>
<dbReference type="GO" id="GO:0000122">
    <property type="term" value="P:negative regulation of transcription by RNA polymerase II"/>
    <property type="evidence" value="ECO:0007669"/>
    <property type="project" value="TreeGrafter"/>
</dbReference>
<gene>
    <name evidence="8" type="ORF">WICANDRAFT_46375</name>
</gene>
<dbReference type="GO" id="GO:0000978">
    <property type="term" value="F:RNA polymerase II cis-regulatory region sequence-specific DNA binding"/>
    <property type="evidence" value="ECO:0007669"/>
    <property type="project" value="TreeGrafter"/>
</dbReference>
<dbReference type="InterPro" id="IPR039355">
    <property type="entry name" value="Transcription_factor_GATA"/>
</dbReference>
<dbReference type="GeneID" id="30199840"/>
<dbReference type="SUPFAM" id="SSF57716">
    <property type="entry name" value="Glucocorticoid receptor-like (DNA-binding domain)"/>
    <property type="match status" value="2"/>
</dbReference>
<evidence type="ECO:0000313" key="9">
    <source>
        <dbReference type="Proteomes" id="UP000094112"/>
    </source>
</evidence>
<dbReference type="GO" id="GO:0005634">
    <property type="term" value="C:nucleus"/>
    <property type="evidence" value="ECO:0007669"/>
    <property type="project" value="UniProtKB-SubCell"/>
</dbReference>
<dbReference type="PROSITE" id="PS50114">
    <property type="entry name" value="GATA_ZN_FINGER_2"/>
    <property type="match status" value="2"/>
</dbReference>
<dbReference type="Gene3D" id="3.30.50.10">
    <property type="entry name" value="Erythroid Transcription Factor GATA-1, subunit A"/>
    <property type="match status" value="2"/>
</dbReference>
<comment type="subcellular location">
    <subcellularLocation>
        <location evidence="1">Nucleus</location>
    </subcellularLocation>
</comment>
<proteinExistence type="predicted"/>
<dbReference type="Pfam" id="PF00320">
    <property type="entry name" value="GATA"/>
    <property type="match status" value="2"/>
</dbReference>
<dbReference type="PANTHER" id="PTHR10071:SF281">
    <property type="entry name" value="BOX A-BINDING FACTOR-RELATED"/>
    <property type="match status" value="1"/>
</dbReference>
<keyword evidence="4" id="KW-0862">Zinc</keyword>
<sequence>MTKCANCEAEKTPMWRKTLDIETKAVLTLCNACGIYYKTKGCHRPKLLISKKNILSDLNIIRCSNCENINTSIWRRDDNGKSICNACGLFFKKKGYHR</sequence>
<keyword evidence="9" id="KW-1185">Reference proteome</keyword>
<name>A0A1E3NW48_WICAA</name>
<reference evidence="8 9" key="1">
    <citation type="journal article" date="2016" name="Proc. Natl. Acad. Sci. U.S.A.">
        <title>Comparative genomics of biotechnologically important yeasts.</title>
        <authorList>
            <person name="Riley R."/>
            <person name="Haridas S."/>
            <person name="Wolfe K.H."/>
            <person name="Lopes M.R."/>
            <person name="Hittinger C.T."/>
            <person name="Goeker M."/>
            <person name="Salamov A.A."/>
            <person name="Wisecaver J.H."/>
            <person name="Long T.M."/>
            <person name="Calvey C.H."/>
            <person name="Aerts A.L."/>
            <person name="Barry K.W."/>
            <person name="Choi C."/>
            <person name="Clum A."/>
            <person name="Coughlan A.Y."/>
            <person name="Deshpande S."/>
            <person name="Douglass A.P."/>
            <person name="Hanson S.J."/>
            <person name="Klenk H.-P."/>
            <person name="LaButti K.M."/>
            <person name="Lapidus A."/>
            <person name="Lindquist E.A."/>
            <person name="Lipzen A.M."/>
            <person name="Meier-Kolthoff J.P."/>
            <person name="Ohm R.A."/>
            <person name="Otillar R.P."/>
            <person name="Pangilinan J.L."/>
            <person name="Peng Y."/>
            <person name="Rokas A."/>
            <person name="Rosa C.A."/>
            <person name="Scheuner C."/>
            <person name="Sibirny A.A."/>
            <person name="Slot J.C."/>
            <person name="Stielow J.B."/>
            <person name="Sun H."/>
            <person name="Kurtzman C.P."/>
            <person name="Blackwell M."/>
            <person name="Grigoriev I.V."/>
            <person name="Jeffries T.W."/>
        </authorList>
    </citation>
    <scope>NUCLEOTIDE SEQUENCE [LARGE SCALE GENOMIC DNA]</scope>
    <source>
        <strain evidence="9">ATCC 58044 / CBS 1984 / NCYC 433 / NRRL Y-366-8</strain>
    </source>
</reference>
<dbReference type="EMBL" id="KV454213">
    <property type="protein sequence ID" value="ODQ57356.1"/>
    <property type="molecule type" value="Genomic_DNA"/>
</dbReference>
<keyword evidence="3 6" id="KW-0863">Zinc-finger</keyword>
<evidence type="ECO:0000256" key="5">
    <source>
        <dbReference type="ARBA" id="ARBA00023242"/>
    </source>
</evidence>
<dbReference type="InterPro" id="IPR000679">
    <property type="entry name" value="Znf_GATA"/>
</dbReference>
<dbReference type="CDD" id="cd00202">
    <property type="entry name" value="ZnF_GATA"/>
    <property type="match status" value="2"/>
</dbReference>